<reference evidence="4" key="1">
    <citation type="submission" date="2021-03" db="EMBL/GenBank/DDBJ databases">
        <authorList>
            <person name="Tagirdzhanova G."/>
        </authorList>
    </citation>
    <scope>NUCLEOTIDE SEQUENCE</scope>
</reference>
<dbReference type="GO" id="GO:0008270">
    <property type="term" value="F:zinc ion binding"/>
    <property type="evidence" value="ECO:0007669"/>
    <property type="project" value="UniProtKB-KW"/>
</dbReference>
<feature type="compositionally biased region" description="Polar residues" evidence="2">
    <location>
        <begin position="323"/>
        <end position="350"/>
    </location>
</feature>
<keyword evidence="5" id="KW-1185">Reference proteome</keyword>
<feature type="region of interest" description="Disordered" evidence="2">
    <location>
        <begin position="132"/>
        <end position="160"/>
    </location>
</feature>
<feature type="region of interest" description="Disordered" evidence="2">
    <location>
        <begin position="620"/>
        <end position="645"/>
    </location>
</feature>
<dbReference type="Proteomes" id="UP000664521">
    <property type="component" value="Unassembled WGS sequence"/>
</dbReference>
<dbReference type="GO" id="GO:0003700">
    <property type="term" value="F:DNA-binding transcription factor activity"/>
    <property type="evidence" value="ECO:0007669"/>
    <property type="project" value="InterPro"/>
</dbReference>
<evidence type="ECO:0000259" key="3">
    <source>
        <dbReference type="PROSITE" id="PS50157"/>
    </source>
</evidence>
<sequence length="645" mass="71259">MGELPMHIDQLPKALDHGTSYFPSQCDDNGYEWDDLGSRTVHDLRFNGCDSDGTVPPAEIQNLTSMQRYLQCHEQRALFNPGPAYHRASVESKPYAFHGIDLQAPWSHKPVAPSVPSPYGSQVDHRSFIDQDSLSSGSVWSPRTSETYPDHETASDRRLSTPCDALGYGSDQHVHSVGSNNSSGGNSNSYQVITPTDVLRYPEEPTNAEADREDFFSEPTLQNGAVNAPYYNDAPTLAHCAVKPARSIPEDEGIGSSINDDSTDSACAEDEDIAMEDNDDKDADYKPSKRAKSSSNRGTSKACNGSRSPIMPRRSSGVRPASNRVTKGSPRSSTASPKRWNRASTNNSLAPNPITAPESQLSPIIKINHNQNRCTRCPQSYASISTLNKHIQSTHTRPFTCTFTRYGCPSTFGSKNEWKRHVTSQHLRPGVWRCDIDRCVPKASPSARRRPSTAELDSAAAATAETGGSWNEFNRKDLFTQHVRRMHGPPVSAARAEKDAFETSLEGVRARCWRQLHPAPPRSVCGFCSHVQQHGRQEEDSPSAQLANIPSDNDGEETKPLVFEGKLAWEERMEHVGRHLEKQSCEEEEEDVGLREWMVKEGLMFWERGAWRVVGIAEGKKRGGRAVKAESGPGDGEEDAEGEDE</sequence>
<dbReference type="AlphaFoldDB" id="A0A8H3I5J1"/>
<dbReference type="SMART" id="SM00355">
    <property type="entry name" value="ZnF_C2H2"/>
    <property type="match status" value="2"/>
</dbReference>
<dbReference type="Gene3D" id="3.30.160.60">
    <property type="entry name" value="Classic Zinc Finger"/>
    <property type="match status" value="1"/>
</dbReference>
<feature type="domain" description="C2H2-type" evidence="3">
    <location>
        <begin position="372"/>
        <end position="400"/>
    </location>
</feature>
<dbReference type="EMBL" id="CAJPDS010000006">
    <property type="protein sequence ID" value="CAF9908140.1"/>
    <property type="molecule type" value="Genomic_DNA"/>
</dbReference>
<evidence type="ECO:0000256" key="2">
    <source>
        <dbReference type="SAM" id="MobiDB-lite"/>
    </source>
</evidence>
<evidence type="ECO:0000256" key="1">
    <source>
        <dbReference type="PROSITE-ProRule" id="PRU00042"/>
    </source>
</evidence>
<feature type="compositionally biased region" description="Acidic residues" evidence="2">
    <location>
        <begin position="635"/>
        <end position="645"/>
    </location>
</feature>
<feature type="region of interest" description="Disordered" evidence="2">
    <location>
        <begin position="274"/>
        <end position="357"/>
    </location>
</feature>
<feature type="compositionally biased region" description="Polar residues" evidence="2">
    <location>
        <begin position="542"/>
        <end position="551"/>
    </location>
</feature>
<name>A0A8H3I5J1_9LECA</name>
<dbReference type="OrthoDB" id="5388486at2759"/>
<keyword evidence="1" id="KW-0863">Zinc-finger</keyword>
<dbReference type="InterPro" id="IPR013087">
    <property type="entry name" value="Znf_C2H2_type"/>
</dbReference>
<keyword evidence="1" id="KW-0862">Zinc</keyword>
<evidence type="ECO:0000313" key="4">
    <source>
        <dbReference type="EMBL" id="CAF9908140.1"/>
    </source>
</evidence>
<dbReference type="PANTHER" id="PTHR23225">
    <property type="entry name" value="ZINC FINGER PROTEIN"/>
    <property type="match status" value="1"/>
</dbReference>
<feature type="compositionally biased region" description="Basic and acidic residues" evidence="2">
    <location>
        <begin position="148"/>
        <end position="159"/>
    </location>
</feature>
<evidence type="ECO:0000313" key="5">
    <source>
        <dbReference type="Proteomes" id="UP000664521"/>
    </source>
</evidence>
<accession>A0A8H3I5J1</accession>
<dbReference type="InterPro" id="IPR039970">
    <property type="entry name" value="TF_Grauzone"/>
</dbReference>
<feature type="region of interest" description="Disordered" evidence="2">
    <location>
        <begin position="536"/>
        <end position="558"/>
    </location>
</feature>
<organism evidence="4 5">
    <name type="scientific">Heterodermia speciosa</name>
    <dbReference type="NCBI Taxonomy" id="116794"/>
    <lineage>
        <taxon>Eukaryota</taxon>
        <taxon>Fungi</taxon>
        <taxon>Dikarya</taxon>
        <taxon>Ascomycota</taxon>
        <taxon>Pezizomycotina</taxon>
        <taxon>Lecanoromycetes</taxon>
        <taxon>OSLEUM clade</taxon>
        <taxon>Lecanoromycetidae</taxon>
        <taxon>Caliciales</taxon>
        <taxon>Physciaceae</taxon>
        <taxon>Heterodermia</taxon>
    </lineage>
</organism>
<keyword evidence="1" id="KW-0479">Metal-binding</keyword>
<comment type="caution">
    <text evidence="4">The sequence shown here is derived from an EMBL/GenBank/DDBJ whole genome shotgun (WGS) entry which is preliminary data.</text>
</comment>
<proteinExistence type="predicted"/>
<gene>
    <name evidence="4" type="ORF">HETSPECPRED_007996</name>
</gene>
<dbReference type="PROSITE" id="PS50157">
    <property type="entry name" value="ZINC_FINGER_C2H2_2"/>
    <property type="match status" value="1"/>
</dbReference>
<dbReference type="PROSITE" id="PS00028">
    <property type="entry name" value="ZINC_FINGER_C2H2_1"/>
    <property type="match status" value="1"/>
</dbReference>
<protein>
    <recommendedName>
        <fullName evidence="3">C2H2-type domain-containing protein</fullName>
    </recommendedName>
</protein>
<feature type="compositionally biased region" description="Polar residues" evidence="2">
    <location>
        <begin position="132"/>
        <end position="147"/>
    </location>
</feature>
<feature type="compositionally biased region" description="Polar residues" evidence="2">
    <location>
        <begin position="293"/>
        <end position="307"/>
    </location>
</feature>
<dbReference type="PANTHER" id="PTHR23225:SF2">
    <property type="entry name" value="AT09679P-RELATED"/>
    <property type="match status" value="1"/>
</dbReference>